<reference evidence="1" key="1">
    <citation type="journal article" date="2021" name="Proc. Natl. Acad. Sci. U.S.A.">
        <title>A Catalog of Tens of Thousands of Viruses from Human Metagenomes Reveals Hidden Associations with Chronic Diseases.</title>
        <authorList>
            <person name="Tisza M.J."/>
            <person name="Buck C.B."/>
        </authorList>
    </citation>
    <scope>NUCLEOTIDE SEQUENCE</scope>
    <source>
        <strain evidence="1">CtCIv11</strain>
    </source>
</reference>
<name>A0A8S5S245_9CAUD</name>
<dbReference type="EMBL" id="BK032513">
    <property type="protein sequence ID" value="DAF45085.1"/>
    <property type="molecule type" value="Genomic_DNA"/>
</dbReference>
<accession>A0A8S5S245</accession>
<evidence type="ECO:0000313" key="1">
    <source>
        <dbReference type="EMBL" id="DAF45085.1"/>
    </source>
</evidence>
<sequence>MGYQKKTTTTANITETKVEDKSKARKYEKDDVIPCKSLTDGKLLVTGEKTGILYRWADYGDVEEVEYQDLVYMIRSHKSCITRPRFIIQDAEFVEQYPELKELYESLYSTKDLIDILSLPITQMRAAIANLPDGVFETLKGLAASMIMSGTYDSVKKIKILDEIFDTNLLLTLAQN</sequence>
<organism evidence="1">
    <name type="scientific">Siphoviridae sp. ctCIv11</name>
    <dbReference type="NCBI Taxonomy" id="2827806"/>
    <lineage>
        <taxon>Viruses</taxon>
        <taxon>Duplodnaviria</taxon>
        <taxon>Heunggongvirae</taxon>
        <taxon>Uroviricota</taxon>
        <taxon>Caudoviricetes</taxon>
    </lineage>
</organism>
<proteinExistence type="predicted"/>
<protein>
    <submittedName>
        <fullName evidence="1">Uncharacterized protein</fullName>
    </submittedName>
</protein>